<dbReference type="OrthoDB" id="2333384at2759"/>
<dbReference type="GeneID" id="38121301"/>
<dbReference type="RefSeq" id="XP_026598585.1">
    <property type="nucleotide sequence ID" value="XM_026752947.1"/>
</dbReference>
<name>A0A3D8QF75_9EURO</name>
<proteinExistence type="predicted"/>
<accession>A0A3D8QF75</accession>
<feature type="region of interest" description="Disordered" evidence="1">
    <location>
        <begin position="410"/>
        <end position="444"/>
    </location>
</feature>
<dbReference type="AlphaFoldDB" id="A0A3D8QF75"/>
<dbReference type="Proteomes" id="UP000256690">
    <property type="component" value="Unassembled WGS sequence"/>
</dbReference>
<evidence type="ECO:0000313" key="3">
    <source>
        <dbReference type="Proteomes" id="UP000256690"/>
    </source>
</evidence>
<gene>
    <name evidence="2" type="ORF">DSM5745_10931</name>
</gene>
<reference evidence="2 3" key="1">
    <citation type="journal article" date="2018" name="IMA Fungus">
        <title>IMA Genome-F 9: Draft genome sequence of Annulohypoxylon stygium, Aspergillus mulundensis, Berkeleyomyces basicola (syn. Thielaviopsis basicola), Ceratocystis smalleyi, two Cercospora beticola strains, Coleophoma cylindrospora, Fusarium fracticaudum, Phialophora cf. hyalina, and Morchella septimelata.</title>
        <authorList>
            <person name="Wingfield B.D."/>
            <person name="Bills G.F."/>
            <person name="Dong Y."/>
            <person name="Huang W."/>
            <person name="Nel W.J."/>
            <person name="Swalarsk-Parry B.S."/>
            <person name="Vaghefi N."/>
            <person name="Wilken P.M."/>
            <person name="An Z."/>
            <person name="de Beer Z.W."/>
            <person name="De Vos L."/>
            <person name="Chen L."/>
            <person name="Duong T.A."/>
            <person name="Gao Y."/>
            <person name="Hammerbacher A."/>
            <person name="Kikkert J.R."/>
            <person name="Li Y."/>
            <person name="Li H."/>
            <person name="Li K."/>
            <person name="Li Q."/>
            <person name="Liu X."/>
            <person name="Ma X."/>
            <person name="Naidoo K."/>
            <person name="Pethybridge S.J."/>
            <person name="Sun J."/>
            <person name="Steenkamp E.T."/>
            <person name="van der Nest M.A."/>
            <person name="van Wyk S."/>
            <person name="Wingfield M.J."/>
            <person name="Xiong C."/>
            <person name="Yue Q."/>
            <person name="Zhang X."/>
        </authorList>
    </citation>
    <scope>NUCLEOTIDE SEQUENCE [LARGE SCALE GENOMIC DNA]</scope>
    <source>
        <strain evidence="2 3">DSM 5745</strain>
    </source>
</reference>
<evidence type="ECO:0000256" key="1">
    <source>
        <dbReference type="SAM" id="MobiDB-lite"/>
    </source>
</evidence>
<protein>
    <recommendedName>
        <fullName evidence="4">Arrestin-like N-terminal domain-containing protein</fullName>
    </recommendedName>
</protein>
<evidence type="ECO:0000313" key="2">
    <source>
        <dbReference type="EMBL" id="RDW60473.1"/>
    </source>
</evidence>
<sequence length="444" mass="48392">MPETLALATPRLAIILEQPLDGKPHRPGDTITGRVYRTAPGVAPEAKVTVTVRGRCKSKISIRRNNSTHYYRTNFNALSTPTGVETHVLTAGQPLHIPQGGAGESWQFAIKIPELVHDIRSEWEQKYFAAPGGHLEAMFPPPASIVFTGNSFIHGDACHAFTEYWVEAKIELARQHKGKTVPDIHDAIAPFPLRNVHPGTAITDFDMREFKRHHTTWSYRLVPGTTKVSFGQKTRQLFNSSKCPKIGLNVSLSLPHALQVGNEQIIPITLSMEPLLESTSEAIHGVQQDILITAFRVKVKPTTTVQAERHNFTKAGDSVSLVPPVTNTSIINGTTNLVIPVIPGGKSEPFAIGEILGVRLPANSLGPDLLTYNIVRSHDLKWEMEGEIAGERFKLGFSHKVRILPEPEVEGALPGYAPGPGPVPVPNDPGKGEALPSYGESVAQ</sequence>
<feature type="compositionally biased region" description="Pro residues" evidence="1">
    <location>
        <begin position="417"/>
        <end position="427"/>
    </location>
</feature>
<organism evidence="2 3">
    <name type="scientific">Aspergillus mulundensis</name>
    <dbReference type="NCBI Taxonomy" id="1810919"/>
    <lineage>
        <taxon>Eukaryota</taxon>
        <taxon>Fungi</taxon>
        <taxon>Dikarya</taxon>
        <taxon>Ascomycota</taxon>
        <taxon>Pezizomycotina</taxon>
        <taxon>Eurotiomycetes</taxon>
        <taxon>Eurotiomycetidae</taxon>
        <taxon>Eurotiales</taxon>
        <taxon>Aspergillaceae</taxon>
        <taxon>Aspergillus</taxon>
        <taxon>Aspergillus subgen. Nidulantes</taxon>
    </lineage>
</organism>
<dbReference type="EMBL" id="PVWQ01000018">
    <property type="protein sequence ID" value="RDW60473.1"/>
    <property type="molecule type" value="Genomic_DNA"/>
</dbReference>
<comment type="caution">
    <text evidence="2">The sequence shown here is derived from an EMBL/GenBank/DDBJ whole genome shotgun (WGS) entry which is preliminary data.</text>
</comment>
<evidence type="ECO:0008006" key="4">
    <source>
        <dbReference type="Google" id="ProtNLM"/>
    </source>
</evidence>
<keyword evidence="3" id="KW-1185">Reference proteome</keyword>